<protein>
    <submittedName>
        <fullName evidence="2">Uncharacterized protein</fullName>
    </submittedName>
</protein>
<sequence>MQWVSLQLAPITRPNASTMPMPMPMPIHRCMRIHRIIERIRILQKRLIAREMPSTTHQLSIHSLSTLYPLSRSPEIQILSSQPAIRDTAIPKVQKKSLPHSSPSTSSPSRARNCSNPFVKSSPGADDARSAFNCAAVATLSAANAAASPSIRTAARSSVLCFAASAARSAAYLASASAWMVKSLFFAGREGL</sequence>
<feature type="compositionally biased region" description="Low complexity" evidence="1">
    <location>
        <begin position="99"/>
        <end position="109"/>
    </location>
</feature>
<accession>A0A6G1KWG1</accession>
<dbReference type="AlphaFoldDB" id="A0A6G1KWG1"/>
<proteinExistence type="predicted"/>
<evidence type="ECO:0000313" key="2">
    <source>
        <dbReference type="EMBL" id="KAF2764508.1"/>
    </source>
</evidence>
<gene>
    <name evidence="2" type="ORF">EJ03DRAFT_26774</name>
</gene>
<keyword evidence="3" id="KW-1185">Reference proteome</keyword>
<dbReference type="EMBL" id="ML995920">
    <property type="protein sequence ID" value="KAF2764508.1"/>
    <property type="molecule type" value="Genomic_DNA"/>
</dbReference>
<organism evidence="2 3">
    <name type="scientific">Teratosphaeria nubilosa</name>
    <dbReference type="NCBI Taxonomy" id="161662"/>
    <lineage>
        <taxon>Eukaryota</taxon>
        <taxon>Fungi</taxon>
        <taxon>Dikarya</taxon>
        <taxon>Ascomycota</taxon>
        <taxon>Pezizomycotina</taxon>
        <taxon>Dothideomycetes</taxon>
        <taxon>Dothideomycetidae</taxon>
        <taxon>Mycosphaerellales</taxon>
        <taxon>Teratosphaeriaceae</taxon>
        <taxon>Teratosphaeria</taxon>
    </lineage>
</organism>
<name>A0A6G1KWG1_9PEZI</name>
<feature type="region of interest" description="Disordered" evidence="1">
    <location>
        <begin position="91"/>
        <end position="122"/>
    </location>
</feature>
<dbReference type="Proteomes" id="UP000799436">
    <property type="component" value="Unassembled WGS sequence"/>
</dbReference>
<evidence type="ECO:0000313" key="3">
    <source>
        <dbReference type="Proteomes" id="UP000799436"/>
    </source>
</evidence>
<reference evidence="2" key="1">
    <citation type="journal article" date="2020" name="Stud. Mycol.">
        <title>101 Dothideomycetes genomes: a test case for predicting lifestyles and emergence of pathogens.</title>
        <authorList>
            <person name="Haridas S."/>
            <person name="Albert R."/>
            <person name="Binder M."/>
            <person name="Bloem J."/>
            <person name="Labutti K."/>
            <person name="Salamov A."/>
            <person name="Andreopoulos B."/>
            <person name="Baker S."/>
            <person name="Barry K."/>
            <person name="Bills G."/>
            <person name="Bluhm B."/>
            <person name="Cannon C."/>
            <person name="Castanera R."/>
            <person name="Culley D."/>
            <person name="Daum C."/>
            <person name="Ezra D."/>
            <person name="Gonzalez J."/>
            <person name="Henrissat B."/>
            <person name="Kuo A."/>
            <person name="Liang C."/>
            <person name="Lipzen A."/>
            <person name="Lutzoni F."/>
            <person name="Magnuson J."/>
            <person name="Mondo S."/>
            <person name="Nolan M."/>
            <person name="Ohm R."/>
            <person name="Pangilinan J."/>
            <person name="Park H.-J."/>
            <person name="Ramirez L."/>
            <person name="Alfaro M."/>
            <person name="Sun H."/>
            <person name="Tritt A."/>
            <person name="Yoshinaga Y."/>
            <person name="Zwiers L.-H."/>
            <person name="Turgeon B."/>
            <person name="Goodwin S."/>
            <person name="Spatafora J."/>
            <person name="Crous P."/>
            <person name="Grigoriev I."/>
        </authorList>
    </citation>
    <scope>NUCLEOTIDE SEQUENCE</scope>
    <source>
        <strain evidence="2">CBS 116005</strain>
    </source>
</reference>
<evidence type="ECO:0000256" key="1">
    <source>
        <dbReference type="SAM" id="MobiDB-lite"/>
    </source>
</evidence>
<feature type="compositionally biased region" description="Polar residues" evidence="1">
    <location>
        <begin position="110"/>
        <end position="119"/>
    </location>
</feature>